<evidence type="ECO:0000256" key="6">
    <source>
        <dbReference type="HAMAP-Rule" id="MF_00337"/>
    </source>
</evidence>
<dbReference type="PIRSF" id="PIRSF006488">
    <property type="entry name" value="Exonuc_VII_S"/>
    <property type="match status" value="1"/>
</dbReference>
<evidence type="ECO:0000256" key="1">
    <source>
        <dbReference type="ARBA" id="ARBA00009998"/>
    </source>
</evidence>
<dbReference type="RefSeq" id="WP_072848674.1">
    <property type="nucleotide sequence ID" value="NZ_FRAH01000005.1"/>
</dbReference>
<evidence type="ECO:0000256" key="4">
    <source>
        <dbReference type="ARBA" id="ARBA00022801"/>
    </source>
</evidence>
<keyword evidence="3 6" id="KW-0540">Nuclease</keyword>
<proteinExistence type="inferred from homology"/>
<dbReference type="GO" id="GO:0006308">
    <property type="term" value="P:DNA catabolic process"/>
    <property type="evidence" value="ECO:0007669"/>
    <property type="project" value="UniProtKB-UniRule"/>
</dbReference>
<organism evidence="8 9">
    <name type="scientific">Anaerotignum lactatifermentans DSM 14214</name>
    <dbReference type="NCBI Taxonomy" id="1121323"/>
    <lineage>
        <taxon>Bacteria</taxon>
        <taxon>Bacillati</taxon>
        <taxon>Bacillota</taxon>
        <taxon>Clostridia</taxon>
        <taxon>Lachnospirales</taxon>
        <taxon>Anaerotignaceae</taxon>
        <taxon>Anaerotignum</taxon>
    </lineage>
</organism>
<sequence>MAKKKVTFEEAMTRLEEIVDRLEREEVPLEEAVKLYQEGLSLSAVCKEKLAAAEGSIVTLRKEAGLWEETPFAEEDMENGLQK</sequence>
<reference evidence="8 9" key="1">
    <citation type="submission" date="2016-11" db="EMBL/GenBank/DDBJ databases">
        <authorList>
            <person name="Jaros S."/>
            <person name="Januszkiewicz K."/>
            <person name="Wedrychowicz H."/>
        </authorList>
    </citation>
    <scope>NUCLEOTIDE SEQUENCE [LARGE SCALE GENOMIC DNA]</scope>
    <source>
        <strain evidence="8 9">DSM 14214</strain>
    </source>
</reference>
<dbReference type="InterPro" id="IPR037004">
    <property type="entry name" value="Exonuc_VII_ssu_sf"/>
</dbReference>
<protein>
    <recommendedName>
        <fullName evidence="6">Exodeoxyribonuclease 7 small subunit</fullName>
        <ecNumber evidence="6">3.1.11.6</ecNumber>
    </recommendedName>
    <alternativeName>
        <fullName evidence="6">Exodeoxyribonuclease VII small subunit</fullName>
        <shortName evidence="6">Exonuclease VII small subunit</shortName>
    </alternativeName>
</protein>
<name>A0A1M6LVE7_9FIRM</name>
<dbReference type="AlphaFoldDB" id="A0A1M6LVE7"/>
<evidence type="ECO:0000313" key="9">
    <source>
        <dbReference type="Proteomes" id="UP000183975"/>
    </source>
</evidence>
<evidence type="ECO:0000256" key="5">
    <source>
        <dbReference type="ARBA" id="ARBA00022839"/>
    </source>
</evidence>
<keyword evidence="5 6" id="KW-0269">Exonuclease</keyword>
<dbReference type="NCBIfam" id="TIGR01280">
    <property type="entry name" value="xseB"/>
    <property type="match status" value="1"/>
</dbReference>
<accession>A0A1M6LVE7</accession>
<dbReference type="EC" id="3.1.11.6" evidence="6"/>
<gene>
    <name evidence="6" type="primary">xseB</name>
    <name evidence="8" type="ORF">SAMN02745138_00442</name>
</gene>
<dbReference type="Gene3D" id="1.10.287.1040">
    <property type="entry name" value="Exonuclease VII, small subunit"/>
    <property type="match status" value="1"/>
</dbReference>
<dbReference type="GO" id="GO:0009318">
    <property type="term" value="C:exodeoxyribonuclease VII complex"/>
    <property type="evidence" value="ECO:0007669"/>
    <property type="project" value="UniProtKB-UniRule"/>
</dbReference>
<dbReference type="GO" id="GO:0005829">
    <property type="term" value="C:cytosol"/>
    <property type="evidence" value="ECO:0007669"/>
    <property type="project" value="TreeGrafter"/>
</dbReference>
<dbReference type="Proteomes" id="UP000183975">
    <property type="component" value="Unassembled WGS sequence"/>
</dbReference>
<dbReference type="OrthoDB" id="9798666at2"/>
<evidence type="ECO:0000256" key="7">
    <source>
        <dbReference type="SAM" id="Coils"/>
    </source>
</evidence>
<comment type="similarity">
    <text evidence="1 6">Belongs to the XseB family.</text>
</comment>
<comment type="function">
    <text evidence="6">Bidirectionally degrades single-stranded DNA into large acid-insoluble oligonucleotides, which are then degraded further into small acid-soluble oligonucleotides.</text>
</comment>
<evidence type="ECO:0000313" key="8">
    <source>
        <dbReference type="EMBL" id="SHJ75179.1"/>
    </source>
</evidence>
<comment type="catalytic activity">
    <reaction evidence="6">
        <text>Exonucleolytic cleavage in either 5'- to 3'- or 3'- to 5'-direction to yield nucleoside 5'-phosphates.</text>
        <dbReference type="EC" id="3.1.11.6"/>
    </reaction>
</comment>
<evidence type="ECO:0000256" key="2">
    <source>
        <dbReference type="ARBA" id="ARBA00022490"/>
    </source>
</evidence>
<feature type="coiled-coil region" evidence="7">
    <location>
        <begin position="5"/>
        <end position="32"/>
    </location>
</feature>
<dbReference type="PANTHER" id="PTHR34137:SF1">
    <property type="entry name" value="EXODEOXYRIBONUCLEASE 7 SMALL SUBUNIT"/>
    <property type="match status" value="1"/>
</dbReference>
<evidence type="ECO:0000256" key="3">
    <source>
        <dbReference type="ARBA" id="ARBA00022722"/>
    </source>
</evidence>
<keyword evidence="9" id="KW-1185">Reference proteome</keyword>
<keyword evidence="4 6" id="KW-0378">Hydrolase</keyword>
<keyword evidence="7" id="KW-0175">Coiled coil</keyword>
<dbReference type="InterPro" id="IPR003761">
    <property type="entry name" value="Exonuc_VII_S"/>
</dbReference>
<dbReference type="HAMAP" id="MF_00337">
    <property type="entry name" value="Exonuc_7_S"/>
    <property type="match status" value="1"/>
</dbReference>
<dbReference type="Pfam" id="PF02609">
    <property type="entry name" value="Exonuc_VII_S"/>
    <property type="match status" value="1"/>
</dbReference>
<comment type="subcellular location">
    <subcellularLocation>
        <location evidence="6">Cytoplasm</location>
    </subcellularLocation>
</comment>
<dbReference type="GO" id="GO:0008855">
    <property type="term" value="F:exodeoxyribonuclease VII activity"/>
    <property type="evidence" value="ECO:0007669"/>
    <property type="project" value="UniProtKB-UniRule"/>
</dbReference>
<comment type="subunit">
    <text evidence="6">Heterooligomer composed of large and small subunits.</text>
</comment>
<dbReference type="PANTHER" id="PTHR34137">
    <property type="entry name" value="EXODEOXYRIBONUCLEASE 7 SMALL SUBUNIT"/>
    <property type="match status" value="1"/>
</dbReference>
<dbReference type="EMBL" id="FRAH01000005">
    <property type="protein sequence ID" value="SHJ75179.1"/>
    <property type="molecule type" value="Genomic_DNA"/>
</dbReference>
<keyword evidence="2 6" id="KW-0963">Cytoplasm</keyword>
<dbReference type="SUPFAM" id="SSF116842">
    <property type="entry name" value="XseB-like"/>
    <property type="match status" value="1"/>
</dbReference>